<reference evidence="1" key="1">
    <citation type="submission" date="2022-01" db="EMBL/GenBank/DDBJ databases">
        <authorList>
            <person name="Lagorce A."/>
        </authorList>
    </citation>
    <scope>NUCLEOTIDE SEQUENCE</scope>
    <source>
        <strain evidence="1">Th15_F1_D04</strain>
    </source>
</reference>
<sequence>MRNGELVDTLVVFSSGLLNLDELIQAMTRIHRDSHTLIRR</sequence>
<comment type="caution">
    <text evidence="1">The sequence shown here is derived from an EMBL/GenBank/DDBJ whole genome shotgun (WGS) entry which is preliminary data.</text>
</comment>
<dbReference type="Proteomes" id="UP001295420">
    <property type="component" value="Unassembled WGS sequence"/>
</dbReference>
<dbReference type="EMBL" id="CAKMTQ010000021">
    <property type="protein sequence ID" value="CAH1530357.1"/>
    <property type="molecule type" value="Genomic_DNA"/>
</dbReference>
<organism evidence="1 2">
    <name type="scientific">Vibrio owensii</name>
    <dbReference type="NCBI Taxonomy" id="696485"/>
    <lineage>
        <taxon>Bacteria</taxon>
        <taxon>Pseudomonadati</taxon>
        <taxon>Pseudomonadota</taxon>
        <taxon>Gammaproteobacteria</taxon>
        <taxon>Vibrionales</taxon>
        <taxon>Vibrionaceae</taxon>
        <taxon>Vibrio</taxon>
    </lineage>
</organism>
<accession>A0AAU9Q6T2</accession>
<dbReference type="AlphaFoldDB" id="A0AAU9Q6T2"/>
<evidence type="ECO:0000313" key="2">
    <source>
        <dbReference type="Proteomes" id="UP001295420"/>
    </source>
</evidence>
<name>A0AAU9Q6T2_9VIBR</name>
<gene>
    <name evidence="1" type="ORF">THF1D04_280029</name>
</gene>
<proteinExistence type="predicted"/>
<protein>
    <submittedName>
        <fullName evidence="1">Uncharacterized protein</fullName>
    </submittedName>
</protein>
<evidence type="ECO:0000313" key="1">
    <source>
        <dbReference type="EMBL" id="CAH1530357.1"/>
    </source>
</evidence>